<accession>A0A4R0GI18</accession>
<dbReference type="InterPro" id="IPR036259">
    <property type="entry name" value="MFS_trans_sf"/>
</dbReference>
<dbReference type="Pfam" id="PF07690">
    <property type="entry name" value="MFS_1"/>
    <property type="match status" value="1"/>
</dbReference>
<dbReference type="GO" id="GO:0022857">
    <property type="term" value="F:transmembrane transporter activity"/>
    <property type="evidence" value="ECO:0007669"/>
    <property type="project" value="InterPro"/>
</dbReference>
<feature type="transmembrane region" description="Helical" evidence="5">
    <location>
        <begin position="338"/>
        <end position="359"/>
    </location>
</feature>
<evidence type="ECO:0000256" key="2">
    <source>
        <dbReference type="ARBA" id="ARBA00022692"/>
    </source>
</evidence>
<keyword evidence="4 5" id="KW-0472">Membrane</keyword>
<feature type="domain" description="Major facilitator superfamily (MFS) profile" evidence="6">
    <location>
        <begin position="12"/>
        <end position="386"/>
    </location>
</feature>
<evidence type="ECO:0000256" key="5">
    <source>
        <dbReference type="SAM" id="Phobius"/>
    </source>
</evidence>
<evidence type="ECO:0000256" key="1">
    <source>
        <dbReference type="ARBA" id="ARBA00022475"/>
    </source>
</evidence>
<dbReference type="Gene3D" id="1.20.1250.20">
    <property type="entry name" value="MFS general substrate transporter like domains"/>
    <property type="match status" value="2"/>
</dbReference>
<dbReference type="AlphaFoldDB" id="A0A4R0GI18"/>
<reference evidence="7 8" key="1">
    <citation type="submission" date="2019-02" db="EMBL/GenBank/DDBJ databases">
        <title>The draft genome of Kosakonia quasisacchari strain WCHKQ120001.</title>
        <authorList>
            <person name="Wang C."/>
            <person name="Feng Y."/>
            <person name="Zong Z."/>
        </authorList>
    </citation>
    <scope>NUCLEOTIDE SEQUENCE [LARGE SCALE GENOMIC DNA]</scope>
    <source>
        <strain evidence="7 8">WCHKQ120001</strain>
    </source>
</reference>
<keyword evidence="3 5" id="KW-1133">Transmembrane helix</keyword>
<dbReference type="CDD" id="cd17324">
    <property type="entry name" value="MFS_NepI_like"/>
    <property type="match status" value="1"/>
</dbReference>
<sequence length="395" mass="42641">MRTENHELSSARILMLAIICCIVVANIYFNQSVLNLIAAAFPHEWAAVSLIPMATQLGYAAGLFFLIPLGDYIERQKLILRQAQVLFLALIGMMLAPTATVLVFFSFLTGMAATVAQQIVPLAASLSKVSSRGKTVGTVMSGVLAGILAGRAIGGLIGQYFDWRGVFLSGAVMTLLALFFIARILPSQSLPTPAFHYLAVLRSLGDLWKSEPQVRDATLTQAMLFASFSVLWTVLPFWLSYRYDYGAGVTGTLAALGLIGILCAPLAGSFSDRQGPFRMVVLGVLLMLFAWVVLWGWNSMAGLVVGILLLDAGEQCVLIANQHTIYSLRPDARNRLNTLFMSIIFMGGAGGSLAAAWVWEATHRWTLISSAGVGLVMMGMLATARRHYSGHQSGT</sequence>
<feature type="transmembrane region" description="Helical" evidence="5">
    <location>
        <begin position="12"/>
        <end position="29"/>
    </location>
</feature>
<feature type="transmembrane region" description="Helical" evidence="5">
    <location>
        <begin position="45"/>
        <end position="66"/>
    </location>
</feature>
<organism evidence="7 8">
    <name type="scientific">Kosakonia quasisacchari</name>
    <dbReference type="NCBI Taxonomy" id="2529380"/>
    <lineage>
        <taxon>Bacteria</taxon>
        <taxon>Pseudomonadati</taxon>
        <taxon>Pseudomonadota</taxon>
        <taxon>Gammaproteobacteria</taxon>
        <taxon>Enterobacterales</taxon>
        <taxon>Enterobacteriaceae</taxon>
        <taxon>Kosakonia</taxon>
    </lineage>
</organism>
<dbReference type="SUPFAM" id="SSF103473">
    <property type="entry name" value="MFS general substrate transporter"/>
    <property type="match status" value="1"/>
</dbReference>
<dbReference type="Proteomes" id="UP000291793">
    <property type="component" value="Unassembled WGS sequence"/>
</dbReference>
<evidence type="ECO:0000256" key="3">
    <source>
        <dbReference type="ARBA" id="ARBA00022989"/>
    </source>
</evidence>
<dbReference type="InterPro" id="IPR020846">
    <property type="entry name" value="MFS_dom"/>
</dbReference>
<dbReference type="OrthoDB" id="9815356at2"/>
<feature type="transmembrane region" description="Helical" evidence="5">
    <location>
        <begin position="245"/>
        <end position="267"/>
    </location>
</feature>
<evidence type="ECO:0000313" key="8">
    <source>
        <dbReference type="Proteomes" id="UP000291793"/>
    </source>
</evidence>
<keyword evidence="8" id="KW-1185">Reference proteome</keyword>
<gene>
    <name evidence="7" type="ORF">E0L21_24035</name>
</gene>
<comment type="caution">
    <text evidence="7">The sequence shown here is derived from an EMBL/GenBank/DDBJ whole genome shotgun (WGS) entry which is preliminary data.</text>
</comment>
<evidence type="ECO:0000259" key="6">
    <source>
        <dbReference type="PROSITE" id="PS50850"/>
    </source>
</evidence>
<feature type="transmembrane region" description="Helical" evidence="5">
    <location>
        <begin position="219"/>
        <end position="239"/>
    </location>
</feature>
<evidence type="ECO:0000313" key="7">
    <source>
        <dbReference type="EMBL" id="TCB96377.1"/>
    </source>
</evidence>
<proteinExistence type="predicted"/>
<dbReference type="InterPro" id="IPR011701">
    <property type="entry name" value="MFS"/>
</dbReference>
<name>A0A4R0GI18_9ENTR</name>
<dbReference type="PROSITE" id="PS50850">
    <property type="entry name" value="MFS"/>
    <property type="match status" value="1"/>
</dbReference>
<dbReference type="PANTHER" id="PTHR42910:SF1">
    <property type="entry name" value="MAJOR FACILITATOR SUPERFAMILY (MFS) PROFILE DOMAIN-CONTAINING PROTEIN"/>
    <property type="match status" value="1"/>
</dbReference>
<dbReference type="PANTHER" id="PTHR42910">
    <property type="entry name" value="TRANSPORTER SCO4007-RELATED"/>
    <property type="match status" value="1"/>
</dbReference>
<dbReference type="EMBL" id="SJOP01000039">
    <property type="protein sequence ID" value="TCB96377.1"/>
    <property type="molecule type" value="Genomic_DNA"/>
</dbReference>
<keyword evidence="1" id="KW-1003">Cell membrane</keyword>
<feature type="transmembrane region" description="Helical" evidence="5">
    <location>
        <begin position="136"/>
        <end position="157"/>
    </location>
</feature>
<evidence type="ECO:0000256" key="4">
    <source>
        <dbReference type="ARBA" id="ARBA00023136"/>
    </source>
</evidence>
<feature type="transmembrane region" description="Helical" evidence="5">
    <location>
        <begin position="163"/>
        <end position="185"/>
    </location>
</feature>
<feature type="transmembrane region" description="Helical" evidence="5">
    <location>
        <begin position="365"/>
        <end position="384"/>
    </location>
</feature>
<protein>
    <submittedName>
        <fullName evidence="7">MFS transporter</fullName>
    </submittedName>
</protein>
<keyword evidence="2 5" id="KW-0812">Transmembrane</keyword>